<organism evidence="7 8">
    <name type="scientific">Shinella granuli</name>
    <dbReference type="NCBI Taxonomy" id="323621"/>
    <lineage>
        <taxon>Bacteria</taxon>
        <taxon>Pseudomonadati</taxon>
        <taxon>Pseudomonadota</taxon>
        <taxon>Alphaproteobacteria</taxon>
        <taxon>Hyphomicrobiales</taxon>
        <taxon>Rhizobiaceae</taxon>
        <taxon>Shinella</taxon>
    </lineage>
</organism>
<dbReference type="GO" id="GO:0035435">
    <property type="term" value="P:phosphate ion transmembrane transport"/>
    <property type="evidence" value="ECO:0007669"/>
    <property type="project" value="TreeGrafter"/>
</dbReference>
<dbReference type="PANTHER" id="PTHR11101:SF80">
    <property type="entry name" value="PHOSPHATE TRANSPORTER"/>
    <property type="match status" value="1"/>
</dbReference>
<dbReference type="GO" id="GO:0016020">
    <property type="term" value="C:membrane"/>
    <property type="evidence" value="ECO:0007669"/>
    <property type="project" value="UniProtKB-SubCell"/>
</dbReference>
<keyword evidence="5 6" id="KW-0472">Membrane</keyword>
<feature type="transmembrane region" description="Helical" evidence="6">
    <location>
        <begin position="6"/>
        <end position="26"/>
    </location>
</feature>
<evidence type="ECO:0000256" key="2">
    <source>
        <dbReference type="ARBA" id="ARBA00022448"/>
    </source>
</evidence>
<evidence type="ECO:0000256" key="6">
    <source>
        <dbReference type="SAM" id="Phobius"/>
    </source>
</evidence>
<dbReference type="Proteomes" id="UP000295351">
    <property type="component" value="Unassembled WGS sequence"/>
</dbReference>
<feature type="transmembrane region" description="Helical" evidence="6">
    <location>
        <begin position="263"/>
        <end position="289"/>
    </location>
</feature>
<feature type="transmembrane region" description="Helical" evidence="6">
    <location>
        <begin position="111"/>
        <end position="134"/>
    </location>
</feature>
<protein>
    <submittedName>
        <fullName evidence="7">PiT family inorganic phosphate transporter</fullName>
    </submittedName>
</protein>
<evidence type="ECO:0000313" key="8">
    <source>
        <dbReference type="Proteomes" id="UP000295351"/>
    </source>
</evidence>
<feature type="transmembrane region" description="Helical" evidence="6">
    <location>
        <begin position="79"/>
        <end position="104"/>
    </location>
</feature>
<feature type="transmembrane region" description="Helical" evidence="6">
    <location>
        <begin position="47"/>
        <end position="67"/>
    </location>
</feature>
<evidence type="ECO:0000256" key="4">
    <source>
        <dbReference type="ARBA" id="ARBA00022989"/>
    </source>
</evidence>
<accession>A0A4R2CLI3</accession>
<dbReference type="RefSeq" id="WP_133035346.1">
    <property type="nucleotide sequence ID" value="NZ_BAABEI010000012.1"/>
</dbReference>
<evidence type="ECO:0000256" key="1">
    <source>
        <dbReference type="ARBA" id="ARBA00004141"/>
    </source>
</evidence>
<keyword evidence="8" id="KW-1185">Reference proteome</keyword>
<keyword evidence="4 6" id="KW-1133">Transmembrane helix</keyword>
<dbReference type="InterPro" id="IPR001204">
    <property type="entry name" value="Phos_transporter"/>
</dbReference>
<dbReference type="EMBL" id="SLVX01000013">
    <property type="protein sequence ID" value="TCN41453.1"/>
    <property type="molecule type" value="Genomic_DNA"/>
</dbReference>
<gene>
    <name evidence="7" type="ORF">EV665_11339</name>
</gene>
<dbReference type="PANTHER" id="PTHR11101">
    <property type="entry name" value="PHOSPHATE TRANSPORTER"/>
    <property type="match status" value="1"/>
</dbReference>
<comment type="subcellular location">
    <subcellularLocation>
        <location evidence="1">Membrane</location>
        <topology evidence="1">Multi-pass membrane protein</topology>
    </subcellularLocation>
</comment>
<proteinExistence type="predicted"/>
<evidence type="ECO:0000313" key="7">
    <source>
        <dbReference type="EMBL" id="TCN41453.1"/>
    </source>
</evidence>
<comment type="caution">
    <text evidence="7">The sequence shown here is derived from an EMBL/GenBank/DDBJ whole genome shotgun (WGS) entry which is preliminary data.</text>
</comment>
<keyword evidence="3 6" id="KW-0812">Transmembrane</keyword>
<sequence length="335" mass="35407">MDATLAFPLLVGLVGIALLFDFLNGLHDAANSIATIVSTRVLRPQYAVIWAAFFNFIAFLFFGLHVAETLGKGIIDPGIVNPLVIFAALMGAIIWNVVTWIFGIPSSSSHALIGGLVGAGLARTGFDAVVWSGLIKTASAIFLSPAIGFLLALILVLTVSWLFVRQTPFAVDRTFRVMQFISASLYSLGHGGNDAQKTMGIIAVLLFSQGYLGGEFHVPFWVVITCQAAMALGTLMGGWRIVHTMGSKITRLNPMQGFCAETGGAITLFAATWLGIPVSTTHTITGAIIGVGAARRVSAVRWGVAGNIVWAWIITLPSAAAISALFFLVINAVTG</sequence>
<evidence type="ECO:0000256" key="5">
    <source>
        <dbReference type="ARBA" id="ARBA00023136"/>
    </source>
</evidence>
<feature type="transmembrane region" description="Helical" evidence="6">
    <location>
        <begin position="140"/>
        <end position="164"/>
    </location>
</feature>
<feature type="transmembrane region" description="Helical" evidence="6">
    <location>
        <begin position="309"/>
        <end position="333"/>
    </location>
</feature>
<name>A0A4R2CLI3_SHIGR</name>
<evidence type="ECO:0000256" key="3">
    <source>
        <dbReference type="ARBA" id="ARBA00022692"/>
    </source>
</evidence>
<feature type="transmembrane region" description="Helical" evidence="6">
    <location>
        <begin position="220"/>
        <end position="242"/>
    </location>
</feature>
<keyword evidence="2" id="KW-0813">Transport</keyword>
<dbReference type="GO" id="GO:0005315">
    <property type="term" value="F:phosphate transmembrane transporter activity"/>
    <property type="evidence" value="ECO:0007669"/>
    <property type="project" value="InterPro"/>
</dbReference>
<dbReference type="Pfam" id="PF01384">
    <property type="entry name" value="PHO4"/>
    <property type="match status" value="2"/>
</dbReference>
<dbReference type="AlphaFoldDB" id="A0A4R2CLI3"/>
<reference evidence="7 8" key="1">
    <citation type="submission" date="2019-03" db="EMBL/GenBank/DDBJ databases">
        <title>Genomic Encyclopedia of Type Strains, Phase IV (KMG-IV): sequencing the most valuable type-strain genomes for metagenomic binning, comparative biology and taxonomic classification.</title>
        <authorList>
            <person name="Goeker M."/>
        </authorList>
    </citation>
    <scope>NUCLEOTIDE SEQUENCE [LARGE SCALE GENOMIC DNA]</scope>
    <source>
        <strain evidence="7 8">DSM 18401</strain>
    </source>
</reference>